<dbReference type="AlphaFoldDB" id="A0A6P2D1R7"/>
<dbReference type="SMART" id="SM00885">
    <property type="entry name" value="D5_N"/>
    <property type="match status" value="1"/>
</dbReference>
<evidence type="ECO:0000259" key="2">
    <source>
        <dbReference type="SMART" id="SM00885"/>
    </source>
</evidence>
<name>A0A6P2D1R7_9BACT</name>
<keyword evidence="4" id="KW-1185">Reference proteome</keyword>
<protein>
    <recommendedName>
        <fullName evidence="2">Bacteriophage/plasmid primase P4 C-terminal domain-containing protein</fullName>
    </recommendedName>
</protein>
<evidence type="ECO:0000256" key="1">
    <source>
        <dbReference type="ARBA" id="ARBA00022801"/>
    </source>
</evidence>
<dbReference type="EMBL" id="LR593886">
    <property type="protein sequence ID" value="VTR95063.1"/>
    <property type="molecule type" value="Genomic_DNA"/>
</dbReference>
<accession>A0A6P2D1R7</accession>
<dbReference type="Pfam" id="PF08706">
    <property type="entry name" value="D5_N"/>
    <property type="match status" value="1"/>
</dbReference>
<keyword evidence="1" id="KW-0378">Hydrolase</keyword>
<organism evidence="3 4">
    <name type="scientific">Gemmata massiliana</name>
    <dbReference type="NCBI Taxonomy" id="1210884"/>
    <lineage>
        <taxon>Bacteria</taxon>
        <taxon>Pseudomonadati</taxon>
        <taxon>Planctomycetota</taxon>
        <taxon>Planctomycetia</taxon>
        <taxon>Gemmatales</taxon>
        <taxon>Gemmataceae</taxon>
        <taxon>Gemmata</taxon>
    </lineage>
</organism>
<dbReference type="PANTHER" id="PTHR35372:SF2">
    <property type="entry name" value="SF3 HELICASE DOMAIN-CONTAINING PROTEIN"/>
    <property type="match status" value="1"/>
</dbReference>
<sequence>MFSDTDIANGWRFATDHVDTVRFVADWEQWVVYDGRRWEVDRSQTRVEQLAKETADRMAREAAAKVGDTAKALADAADQKETQLRSKQLQKARTELAHTKKSADMRAVRRMLQAARSEPTICVPNGGKVFDTRRDLLNCPNGTVELRTGTLREHQREDHITRLCPTRFDPNANRETYLAFLDRVFDGSRRWRTTSRKCPGTRSPMRLAIRRSTSSPA</sequence>
<evidence type="ECO:0000313" key="3">
    <source>
        <dbReference type="EMBL" id="VTR95063.1"/>
    </source>
</evidence>
<reference evidence="3 4" key="1">
    <citation type="submission" date="2019-05" db="EMBL/GenBank/DDBJ databases">
        <authorList>
            <consortium name="Science for Life Laboratories"/>
        </authorList>
    </citation>
    <scope>NUCLEOTIDE SEQUENCE [LARGE SCALE GENOMIC DNA]</scope>
    <source>
        <strain evidence="3">Soil9</strain>
    </source>
</reference>
<dbReference type="InterPro" id="IPR014818">
    <property type="entry name" value="Phage/plasmid_primase_P4_C"/>
</dbReference>
<evidence type="ECO:0000313" key="4">
    <source>
        <dbReference type="Proteomes" id="UP000464178"/>
    </source>
</evidence>
<dbReference type="Proteomes" id="UP000464178">
    <property type="component" value="Chromosome"/>
</dbReference>
<proteinExistence type="predicted"/>
<gene>
    <name evidence="3" type="ORF">SOIL9_26510</name>
</gene>
<dbReference type="GO" id="GO:0016787">
    <property type="term" value="F:hydrolase activity"/>
    <property type="evidence" value="ECO:0007669"/>
    <property type="project" value="UniProtKB-KW"/>
</dbReference>
<dbReference type="RefSeq" id="WP_162669530.1">
    <property type="nucleotide sequence ID" value="NZ_LR593886.1"/>
</dbReference>
<dbReference type="InterPro" id="IPR051620">
    <property type="entry name" value="ORF904-like_C"/>
</dbReference>
<feature type="domain" description="Bacteriophage/plasmid primase P4 C-terminal" evidence="2">
    <location>
        <begin position="10"/>
        <end position="186"/>
    </location>
</feature>
<dbReference type="PANTHER" id="PTHR35372">
    <property type="entry name" value="ATP BINDING PROTEIN-RELATED"/>
    <property type="match status" value="1"/>
</dbReference>
<dbReference type="KEGG" id="gms:SOIL9_26510"/>